<protein>
    <submittedName>
        <fullName evidence="2">Uncharacterized protein</fullName>
    </submittedName>
</protein>
<evidence type="ECO:0000313" key="3">
    <source>
        <dbReference type="Proteomes" id="UP000325302"/>
    </source>
</evidence>
<comment type="caution">
    <text evidence="2">The sequence shown here is derived from an EMBL/GenBank/DDBJ whole genome shotgun (WGS) entry which is preliminary data.</text>
</comment>
<keyword evidence="3" id="KW-1185">Reference proteome</keyword>
<dbReference type="RefSeq" id="WP_149390438.1">
    <property type="nucleotide sequence ID" value="NZ_SMRS01000003.1"/>
</dbReference>
<dbReference type="Proteomes" id="UP000325302">
    <property type="component" value="Unassembled WGS sequence"/>
</dbReference>
<name>A0A5A9W7J8_9GAMM</name>
<dbReference type="AlphaFoldDB" id="A0A5A9W7J8"/>
<evidence type="ECO:0000313" key="2">
    <source>
        <dbReference type="EMBL" id="KAA0875431.1"/>
    </source>
</evidence>
<gene>
    <name evidence="2" type="ORF">E1H14_05445</name>
</gene>
<sequence length="326" mass="38039">MSFQLSPSLFLTSFNAYWSETDQHSRQVICRGDLNARLDFAQELRDVFLDTPSPQRDADSETPADLEATRPHPPHPFTIYPAPLRPSKPQPITWLKWLPLYRRCVLNQYLDKVQIYRKDRRHWRCALVRAQKSFQDACEEYELQMRAWEMNRRFIQEGVYRAQSLQRKEANQSPQKRADHLKTALEQLHWPTPVHLLFTLDAKAARLRMHVVLPALKSDIFSRLDAEAKTSLYTRYVYGCVTRLAGYTFNQLADIQTLDIYLQAPDARFSAPPCLLQVNLLRDAYEHGFARLLAHKNPQTFIEEFLLMRHLGDEGMLLPFPLTPAS</sequence>
<dbReference type="EMBL" id="SMRS01000003">
    <property type="protein sequence ID" value="KAA0875431.1"/>
    <property type="molecule type" value="Genomic_DNA"/>
</dbReference>
<reference evidence="2 3" key="1">
    <citation type="submission" date="2019-03" db="EMBL/GenBank/DDBJ databases">
        <title>Nitrincola sp. nov. isolated from an Indian soda lake.</title>
        <authorList>
            <person name="Joshi A."/>
            <person name="Thite S.V."/>
            <person name="Joseph N."/>
            <person name="Dhotre D."/>
            <person name="Moorthy M."/>
            <person name="Shouche Y.S."/>
        </authorList>
    </citation>
    <scope>NUCLEOTIDE SEQUENCE [LARGE SCALE GENOMIC DNA]</scope>
    <source>
        <strain evidence="2 3">MEB193</strain>
    </source>
</reference>
<proteinExistence type="predicted"/>
<accession>A0A5A9W7J8</accession>
<evidence type="ECO:0000256" key="1">
    <source>
        <dbReference type="SAM" id="MobiDB-lite"/>
    </source>
</evidence>
<organism evidence="2 3">
    <name type="scientific">Nitrincola tapanii</name>
    <dbReference type="NCBI Taxonomy" id="1708751"/>
    <lineage>
        <taxon>Bacteria</taxon>
        <taxon>Pseudomonadati</taxon>
        <taxon>Pseudomonadota</taxon>
        <taxon>Gammaproteobacteria</taxon>
        <taxon>Oceanospirillales</taxon>
        <taxon>Oceanospirillaceae</taxon>
        <taxon>Nitrincola</taxon>
    </lineage>
</organism>
<feature type="region of interest" description="Disordered" evidence="1">
    <location>
        <begin position="51"/>
        <end position="75"/>
    </location>
</feature>